<dbReference type="Gene3D" id="1.10.1380.10">
    <property type="entry name" value="Neutral endopeptidase , domain2"/>
    <property type="match status" value="1"/>
</dbReference>
<dbReference type="GO" id="GO:0005886">
    <property type="term" value="C:plasma membrane"/>
    <property type="evidence" value="ECO:0007669"/>
    <property type="project" value="TreeGrafter"/>
</dbReference>
<sequence length="657" mass="73337">MTTELPDVLKYRDDAIRPQDDLYRHSNGKWFETATIPSDQGIYGSFMELRDEAEAAVHAIIEDAVAAHQSGAEIDGATRRIAHLYGSFMNEQIIEERGAAPVASYLEAITQVQDVQGLLELSGSFYRKGISGFVDIGAMSDAGDPDRNLLTFLQAGLGLPDESYYREEQFAQTVADYREHLARLLGLGGIENAESAAESVVQLETAIASHHWDRVKVRDAQARYNLLTGEDLFGLMPGLRAWLDGAGIDQKYFGEVVVWQPSYIEALSGLLAEQPLQAWKNWLTVQVLRSFAPYLSSAFVNENFAFYSAKLGGVEKLKDRWKRGVAFTEGAVGEDLGQLYVARNFPPEAKTAMDALVQRLIEAYRISISNLPWMGADTVQKALDKLSKFRPKIGYPDQWIDYSSIQTDELDVIANRAAANEFEFKRELKKIDDGVDRELWFMYPQTVNAYYHPLLNEIAFPAAILRLPFFDVDRDIASNFGAIGAVIGHEIGHGFDDQGSQYDGSGQLTNWWTDEDRAAFEKLTGKLVDQYNALSPTEAPDHQVNGALTLGENIGDLGGLGIAYKAYKLELAANGIVEDEVIDGVTGDQRFFYSWAECWRTLIRPETAVIRVTTDPHAPGEFRCNQVPKNLDAFHKAFETKPGDGMWLDPEDRVVIW</sequence>
<dbReference type="Gene3D" id="3.40.390.10">
    <property type="entry name" value="Collagenase (Catalytic Domain)"/>
    <property type="match status" value="1"/>
</dbReference>
<keyword evidence="5" id="KW-0378">Hydrolase</keyword>
<gene>
    <name evidence="10" type="ORF">C1H84_16355</name>
</gene>
<dbReference type="GO" id="GO:0046872">
    <property type="term" value="F:metal ion binding"/>
    <property type="evidence" value="ECO:0007669"/>
    <property type="project" value="UniProtKB-KW"/>
</dbReference>
<dbReference type="PANTHER" id="PTHR11733">
    <property type="entry name" value="ZINC METALLOPROTEASE FAMILY M13 NEPRILYSIN-RELATED"/>
    <property type="match status" value="1"/>
</dbReference>
<keyword evidence="4" id="KW-0479">Metal-binding</keyword>
<dbReference type="PANTHER" id="PTHR11733:SF167">
    <property type="entry name" value="FI17812P1-RELATED"/>
    <property type="match status" value="1"/>
</dbReference>
<dbReference type="Pfam" id="PF05649">
    <property type="entry name" value="Peptidase_M13_N"/>
    <property type="match status" value="1"/>
</dbReference>
<proteinExistence type="inferred from homology"/>
<keyword evidence="11" id="KW-1185">Reference proteome</keyword>
<evidence type="ECO:0000256" key="3">
    <source>
        <dbReference type="ARBA" id="ARBA00022670"/>
    </source>
</evidence>
<dbReference type="Pfam" id="PF01431">
    <property type="entry name" value="Peptidase_M13"/>
    <property type="match status" value="1"/>
</dbReference>
<keyword evidence="3" id="KW-0645">Protease</keyword>
<dbReference type="InterPro" id="IPR000718">
    <property type="entry name" value="Peptidase_M13"/>
</dbReference>
<dbReference type="InterPro" id="IPR018497">
    <property type="entry name" value="Peptidase_M13_C"/>
</dbReference>
<evidence type="ECO:0000256" key="7">
    <source>
        <dbReference type="ARBA" id="ARBA00023049"/>
    </source>
</evidence>
<dbReference type="InterPro" id="IPR024079">
    <property type="entry name" value="MetalloPept_cat_dom_sf"/>
</dbReference>
<evidence type="ECO:0000256" key="2">
    <source>
        <dbReference type="ARBA" id="ARBA00007357"/>
    </source>
</evidence>
<feature type="domain" description="Peptidase M13 N-terminal" evidence="9">
    <location>
        <begin position="18"/>
        <end position="396"/>
    </location>
</feature>
<accession>A0A365Y8S6</accession>
<evidence type="ECO:0000256" key="5">
    <source>
        <dbReference type="ARBA" id="ARBA00022801"/>
    </source>
</evidence>
<dbReference type="CDD" id="cd08662">
    <property type="entry name" value="M13"/>
    <property type="match status" value="1"/>
</dbReference>
<dbReference type="RefSeq" id="WP_082123729.1">
    <property type="nucleotide sequence ID" value="NZ_CM125969.1"/>
</dbReference>
<dbReference type="EMBL" id="POAF01000010">
    <property type="protein sequence ID" value="RBL99017.1"/>
    <property type="molecule type" value="Genomic_DNA"/>
</dbReference>
<evidence type="ECO:0000313" key="10">
    <source>
        <dbReference type="EMBL" id="RBL99017.1"/>
    </source>
</evidence>
<comment type="caution">
    <text evidence="10">The sequence shown here is derived from an EMBL/GenBank/DDBJ whole genome shotgun (WGS) entry which is preliminary data.</text>
</comment>
<name>A0A365Y8S6_9MICC</name>
<evidence type="ECO:0000256" key="1">
    <source>
        <dbReference type="ARBA" id="ARBA00001947"/>
    </source>
</evidence>
<protein>
    <submittedName>
        <fullName evidence="10">Peptidase M13</fullName>
    </submittedName>
</protein>
<reference evidence="10 11" key="1">
    <citation type="submission" date="2018-01" db="EMBL/GenBank/DDBJ databases">
        <title>Glutamicibacter soli strain NHPC-3 Whole genome sequence and assembly.</title>
        <authorList>
            <person name="Choudhury P."/>
            <person name="Gupta D."/>
            <person name="Sengupta K."/>
            <person name="Jawed A."/>
            <person name="Sultana N."/>
            <person name="Saha P."/>
        </authorList>
    </citation>
    <scope>NUCLEOTIDE SEQUENCE [LARGE SCALE GENOMIC DNA]</scope>
    <source>
        <strain evidence="10 11">NHPC-3</strain>
    </source>
</reference>
<dbReference type="InterPro" id="IPR042089">
    <property type="entry name" value="Peptidase_M13_dom_2"/>
</dbReference>
<comment type="cofactor">
    <cofactor evidence="1">
        <name>Zn(2+)</name>
        <dbReference type="ChEBI" id="CHEBI:29105"/>
    </cofactor>
</comment>
<dbReference type="InterPro" id="IPR008753">
    <property type="entry name" value="Peptidase_M13_N"/>
</dbReference>
<comment type="similarity">
    <text evidence="2">Belongs to the peptidase M13 family.</text>
</comment>
<evidence type="ECO:0000313" key="11">
    <source>
        <dbReference type="Proteomes" id="UP000252167"/>
    </source>
</evidence>
<dbReference type="PROSITE" id="PS51885">
    <property type="entry name" value="NEPRILYSIN"/>
    <property type="match status" value="1"/>
</dbReference>
<evidence type="ECO:0000259" key="8">
    <source>
        <dbReference type="Pfam" id="PF01431"/>
    </source>
</evidence>
<dbReference type="PRINTS" id="PR00786">
    <property type="entry name" value="NEPRILYSIN"/>
</dbReference>
<feature type="domain" description="Peptidase M13 C-terminal" evidence="8">
    <location>
        <begin position="448"/>
        <end position="654"/>
    </location>
</feature>
<organism evidence="10 11">
    <name type="scientific">Glutamicibacter soli</name>
    <dbReference type="NCBI Taxonomy" id="453836"/>
    <lineage>
        <taxon>Bacteria</taxon>
        <taxon>Bacillati</taxon>
        <taxon>Actinomycetota</taxon>
        <taxon>Actinomycetes</taxon>
        <taxon>Micrococcales</taxon>
        <taxon>Micrococcaceae</taxon>
        <taxon>Glutamicibacter</taxon>
    </lineage>
</organism>
<evidence type="ECO:0000256" key="4">
    <source>
        <dbReference type="ARBA" id="ARBA00022723"/>
    </source>
</evidence>
<dbReference type="SUPFAM" id="SSF55486">
    <property type="entry name" value="Metalloproteases ('zincins'), catalytic domain"/>
    <property type="match status" value="1"/>
</dbReference>
<evidence type="ECO:0000259" key="9">
    <source>
        <dbReference type="Pfam" id="PF05649"/>
    </source>
</evidence>
<dbReference type="GO" id="GO:0016485">
    <property type="term" value="P:protein processing"/>
    <property type="evidence" value="ECO:0007669"/>
    <property type="project" value="TreeGrafter"/>
</dbReference>
<dbReference type="AlphaFoldDB" id="A0A365Y8S6"/>
<dbReference type="GO" id="GO:0004222">
    <property type="term" value="F:metalloendopeptidase activity"/>
    <property type="evidence" value="ECO:0007669"/>
    <property type="project" value="InterPro"/>
</dbReference>
<dbReference type="Proteomes" id="UP000252167">
    <property type="component" value="Unassembled WGS sequence"/>
</dbReference>
<keyword evidence="6" id="KW-0862">Zinc</keyword>
<keyword evidence="7" id="KW-0482">Metalloprotease</keyword>
<evidence type="ECO:0000256" key="6">
    <source>
        <dbReference type="ARBA" id="ARBA00022833"/>
    </source>
</evidence>